<name>A0A8S5TA58_9CAUD</name>
<organism evidence="1">
    <name type="scientific">Siphoviridae sp. ct47y1</name>
    <dbReference type="NCBI Taxonomy" id="2827775"/>
    <lineage>
        <taxon>Viruses</taxon>
        <taxon>Duplodnaviria</taxon>
        <taxon>Heunggongvirae</taxon>
        <taxon>Uroviricota</taxon>
        <taxon>Caudoviricetes</taxon>
    </lineage>
</organism>
<sequence>MQQSGYCGKIIVKVNIGNLFCYFRDCKRTTMEELS</sequence>
<evidence type="ECO:0000313" key="1">
    <source>
        <dbReference type="EMBL" id="DAF59863.1"/>
    </source>
</evidence>
<protein>
    <submittedName>
        <fullName evidence="1">Uncharacterized protein</fullName>
    </submittedName>
</protein>
<accession>A0A8S5TA58</accession>
<reference evidence="1" key="1">
    <citation type="journal article" date="2021" name="Proc. Natl. Acad. Sci. U.S.A.">
        <title>A Catalog of Tens of Thousands of Viruses from Human Metagenomes Reveals Hidden Associations with Chronic Diseases.</title>
        <authorList>
            <person name="Tisza M.J."/>
            <person name="Buck C.B."/>
        </authorList>
    </citation>
    <scope>NUCLEOTIDE SEQUENCE</scope>
    <source>
        <strain evidence="1">Ct47y1</strain>
    </source>
</reference>
<dbReference type="EMBL" id="BK032777">
    <property type="protein sequence ID" value="DAF59863.1"/>
    <property type="molecule type" value="Genomic_DNA"/>
</dbReference>
<proteinExistence type="predicted"/>